<accession>A0A0A1F9N6</accession>
<protein>
    <submittedName>
        <fullName evidence="2">Ser/Thr protein phosphatase family protein</fullName>
    </submittedName>
</protein>
<organism evidence="2 3">
    <name type="scientific">Collimonas arenae</name>
    <dbReference type="NCBI Taxonomy" id="279058"/>
    <lineage>
        <taxon>Bacteria</taxon>
        <taxon>Pseudomonadati</taxon>
        <taxon>Pseudomonadota</taxon>
        <taxon>Betaproteobacteria</taxon>
        <taxon>Burkholderiales</taxon>
        <taxon>Oxalobacteraceae</taxon>
        <taxon>Collimonas</taxon>
    </lineage>
</organism>
<dbReference type="InterPro" id="IPR004843">
    <property type="entry name" value="Calcineurin-like_PHP"/>
</dbReference>
<dbReference type="PANTHER" id="PTHR37844:SF2">
    <property type="entry name" value="SER_THR PROTEIN PHOSPHATASE SUPERFAMILY (AFU_ORTHOLOGUE AFUA_1G14840)"/>
    <property type="match status" value="1"/>
</dbReference>
<feature type="domain" description="Calcineurin-like phosphoesterase" evidence="1">
    <location>
        <begin position="3"/>
        <end position="216"/>
    </location>
</feature>
<dbReference type="OrthoDB" id="356681at2"/>
<dbReference type="PANTHER" id="PTHR37844">
    <property type="entry name" value="SER/THR PROTEIN PHOSPHATASE SUPERFAMILY (AFU_ORTHOLOGUE AFUA_1G14840)"/>
    <property type="match status" value="1"/>
</dbReference>
<dbReference type="Pfam" id="PF00149">
    <property type="entry name" value="Metallophos"/>
    <property type="match status" value="1"/>
</dbReference>
<sequence length="253" mass="28237">MKISLLSDLHLSVHPMAPPQTDADVVVLAGDIWRPAEAVEWARQFSAPTLFVAGNHEFYGRDLTGAVAELRTAAAASNVHILQQQSVVLDGVRFLGCTLWSDFRFFSSEEQRQLGLQQAVELVRDFSRIRVTPDSPEPFTPAVSQRLFDDSVTWLEQQFSQPHDGPTVVISHHAPSPQSVHPKYAGSALNACFVSDLEQQILKWQPALWLHGHLHDSFDYRIGATRVVCNPRGYARAGKQENPLFDPYLSLTV</sequence>
<dbReference type="STRING" id="279058.LT85_1337"/>
<dbReference type="KEGG" id="care:LT85_1337"/>
<evidence type="ECO:0000313" key="2">
    <source>
        <dbReference type="EMBL" id="AIY40495.1"/>
    </source>
</evidence>
<dbReference type="HOGENOM" id="CLU_060372_3_0_4"/>
<proteinExistence type="predicted"/>
<dbReference type="Proteomes" id="UP000030302">
    <property type="component" value="Chromosome"/>
</dbReference>
<keyword evidence="3" id="KW-1185">Reference proteome</keyword>
<dbReference type="GO" id="GO:0016787">
    <property type="term" value="F:hydrolase activity"/>
    <property type="evidence" value="ECO:0007669"/>
    <property type="project" value="InterPro"/>
</dbReference>
<dbReference type="InterPro" id="IPR029052">
    <property type="entry name" value="Metallo-depent_PP-like"/>
</dbReference>
<name>A0A0A1F9N6_9BURK</name>
<dbReference type="EMBL" id="CP009962">
    <property type="protein sequence ID" value="AIY40495.1"/>
    <property type="molecule type" value="Genomic_DNA"/>
</dbReference>
<dbReference type="Gene3D" id="3.60.21.10">
    <property type="match status" value="1"/>
</dbReference>
<gene>
    <name evidence="2" type="ORF">LT85_1337</name>
</gene>
<dbReference type="SUPFAM" id="SSF56300">
    <property type="entry name" value="Metallo-dependent phosphatases"/>
    <property type="match status" value="1"/>
</dbReference>
<reference evidence="3" key="1">
    <citation type="journal article" date="2014" name="Soil Biol. Biochem.">
        <title>Structure and function of bacterial communities in ageing soils: Insights from the Mendocino ecological staircase.</title>
        <authorList>
            <person name="Uroz S."/>
            <person name="Tech J.J."/>
            <person name="Sawaya N.A."/>
            <person name="Frey-Klett P."/>
            <person name="Leveau J.H.J."/>
        </authorList>
    </citation>
    <scope>NUCLEOTIDE SEQUENCE [LARGE SCALE GENOMIC DNA]</scope>
    <source>
        <strain evidence="3">Cal35</strain>
    </source>
</reference>
<evidence type="ECO:0000259" key="1">
    <source>
        <dbReference type="Pfam" id="PF00149"/>
    </source>
</evidence>
<dbReference type="AlphaFoldDB" id="A0A0A1F9N6"/>
<dbReference type="RefSeq" id="WP_038486831.1">
    <property type="nucleotide sequence ID" value="NZ_CP009962.1"/>
</dbReference>
<evidence type="ECO:0000313" key="3">
    <source>
        <dbReference type="Proteomes" id="UP000030302"/>
    </source>
</evidence>